<dbReference type="EMBL" id="JANIEK010000003">
    <property type="protein sequence ID" value="MCT4794213.1"/>
    <property type="molecule type" value="Genomic_DNA"/>
</dbReference>
<keyword evidence="9 12" id="KW-1133">Transmembrane helix</keyword>
<protein>
    <submittedName>
        <fullName evidence="14">Histidine kinase</fullName>
    </submittedName>
</protein>
<dbReference type="Pfam" id="PF06580">
    <property type="entry name" value="His_kinase"/>
    <property type="match status" value="1"/>
</dbReference>
<evidence type="ECO:0000256" key="2">
    <source>
        <dbReference type="ARBA" id="ARBA00022475"/>
    </source>
</evidence>
<keyword evidence="3" id="KW-0597">Phosphoprotein</keyword>
<evidence type="ECO:0000256" key="5">
    <source>
        <dbReference type="ARBA" id="ARBA00022692"/>
    </source>
</evidence>
<dbReference type="GO" id="GO:0016301">
    <property type="term" value="F:kinase activity"/>
    <property type="evidence" value="ECO:0007669"/>
    <property type="project" value="UniProtKB-KW"/>
</dbReference>
<evidence type="ECO:0000256" key="6">
    <source>
        <dbReference type="ARBA" id="ARBA00022741"/>
    </source>
</evidence>
<dbReference type="Pfam" id="PF00672">
    <property type="entry name" value="HAMP"/>
    <property type="match status" value="1"/>
</dbReference>
<feature type="transmembrane region" description="Helical" evidence="12">
    <location>
        <begin position="12"/>
        <end position="33"/>
    </location>
</feature>
<comment type="subcellular location">
    <subcellularLocation>
        <location evidence="1">Cell membrane</location>
        <topology evidence="1">Multi-pass membrane protein</topology>
    </subcellularLocation>
</comment>
<evidence type="ECO:0000256" key="7">
    <source>
        <dbReference type="ARBA" id="ARBA00022777"/>
    </source>
</evidence>
<dbReference type="PANTHER" id="PTHR34220:SF11">
    <property type="entry name" value="SENSOR PROTEIN KINASE HPTS"/>
    <property type="match status" value="1"/>
</dbReference>
<dbReference type="InterPro" id="IPR003660">
    <property type="entry name" value="HAMP_dom"/>
</dbReference>
<evidence type="ECO:0000256" key="4">
    <source>
        <dbReference type="ARBA" id="ARBA00022679"/>
    </source>
</evidence>
<evidence type="ECO:0000313" key="14">
    <source>
        <dbReference type="EMBL" id="MCT4794213.1"/>
    </source>
</evidence>
<dbReference type="PANTHER" id="PTHR34220">
    <property type="entry name" value="SENSOR HISTIDINE KINASE YPDA"/>
    <property type="match status" value="1"/>
</dbReference>
<keyword evidence="15" id="KW-1185">Reference proteome</keyword>
<keyword evidence="2" id="KW-1003">Cell membrane</keyword>
<dbReference type="SUPFAM" id="SSF55874">
    <property type="entry name" value="ATPase domain of HSP90 chaperone/DNA topoisomerase II/histidine kinase"/>
    <property type="match status" value="1"/>
</dbReference>
<name>A0ABT2KUL4_9BACL</name>
<keyword evidence="6" id="KW-0547">Nucleotide-binding</keyword>
<dbReference type="PROSITE" id="PS50885">
    <property type="entry name" value="HAMP"/>
    <property type="match status" value="1"/>
</dbReference>
<dbReference type="InterPro" id="IPR036890">
    <property type="entry name" value="HATPase_C_sf"/>
</dbReference>
<evidence type="ECO:0000256" key="8">
    <source>
        <dbReference type="ARBA" id="ARBA00022840"/>
    </source>
</evidence>
<dbReference type="Gene3D" id="6.10.340.10">
    <property type="match status" value="1"/>
</dbReference>
<keyword evidence="11 12" id="KW-0472">Membrane</keyword>
<dbReference type="RefSeq" id="WP_034815808.1">
    <property type="nucleotide sequence ID" value="NZ_JANIEK010000003.1"/>
</dbReference>
<dbReference type="InterPro" id="IPR050640">
    <property type="entry name" value="Bact_2-comp_sensor_kinase"/>
</dbReference>
<proteinExistence type="predicted"/>
<dbReference type="InterPro" id="IPR010559">
    <property type="entry name" value="Sig_transdc_His_kin_internal"/>
</dbReference>
<dbReference type="SMART" id="SM00304">
    <property type="entry name" value="HAMP"/>
    <property type="match status" value="1"/>
</dbReference>
<gene>
    <name evidence="14" type="ORF">NQG31_01580</name>
</gene>
<keyword evidence="4" id="KW-0808">Transferase</keyword>
<keyword evidence="5 12" id="KW-0812">Transmembrane</keyword>
<feature type="domain" description="HAMP" evidence="13">
    <location>
        <begin position="308"/>
        <end position="360"/>
    </location>
</feature>
<evidence type="ECO:0000313" key="15">
    <source>
        <dbReference type="Proteomes" id="UP001206821"/>
    </source>
</evidence>
<reference evidence="14 15" key="1">
    <citation type="submission" date="2022-07" db="EMBL/GenBank/DDBJ databases">
        <title>Genomic and pangenome structural analysis of the polyextremophile Exiguobacterium.</title>
        <authorList>
            <person name="Shen L."/>
        </authorList>
    </citation>
    <scope>NUCLEOTIDE SEQUENCE [LARGE SCALE GENOMIC DNA]</scope>
    <source>
        <strain evidence="14 15">12_1</strain>
    </source>
</reference>
<feature type="transmembrane region" description="Helical" evidence="12">
    <location>
        <begin position="286"/>
        <end position="308"/>
    </location>
</feature>
<comment type="caution">
    <text evidence="14">The sequence shown here is derived from an EMBL/GenBank/DDBJ whole genome shotgun (WGS) entry which is preliminary data.</text>
</comment>
<evidence type="ECO:0000256" key="1">
    <source>
        <dbReference type="ARBA" id="ARBA00004651"/>
    </source>
</evidence>
<keyword evidence="8" id="KW-0067">ATP-binding</keyword>
<dbReference type="SUPFAM" id="SSF158472">
    <property type="entry name" value="HAMP domain-like"/>
    <property type="match status" value="1"/>
</dbReference>
<dbReference type="Gene3D" id="3.30.565.10">
    <property type="entry name" value="Histidine kinase-like ATPase, C-terminal domain"/>
    <property type="match status" value="1"/>
</dbReference>
<dbReference type="Proteomes" id="UP001206821">
    <property type="component" value="Unassembled WGS sequence"/>
</dbReference>
<evidence type="ECO:0000256" key="11">
    <source>
        <dbReference type="ARBA" id="ARBA00023136"/>
    </source>
</evidence>
<keyword evidence="7 14" id="KW-0418">Kinase</keyword>
<organism evidence="14 15">
    <name type="scientific">Exiguobacterium alkaliphilum</name>
    <dbReference type="NCBI Taxonomy" id="1428684"/>
    <lineage>
        <taxon>Bacteria</taxon>
        <taxon>Bacillati</taxon>
        <taxon>Bacillota</taxon>
        <taxon>Bacilli</taxon>
        <taxon>Bacillales</taxon>
        <taxon>Bacillales Family XII. Incertae Sedis</taxon>
        <taxon>Exiguobacterium</taxon>
    </lineage>
</organism>
<keyword evidence="10" id="KW-0902">Two-component regulatory system</keyword>
<evidence type="ECO:0000256" key="12">
    <source>
        <dbReference type="SAM" id="Phobius"/>
    </source>
</evidence>
<evidence type="ECO:0000256" key="3">
    <source>
        <dbReference type="ARBA" id="ARBA00022553"/>
    </source>
</evidence>
<sequence length="585" mass="66707">MTVNSIRTKLTGMIALTILVPVILATIISYWYVKDRERERGLQLTEWSLERGTLQFERYISDLSRLPTSLYANRDVLDILEYGPGLSLEQTELEVRRALLGMYLSREDVAQIQLLILEDMDSFAAYKMKVSPRSKKQPSPIQQQLLENKESRVLLEASHPLVPYHDFGPILSEQEVVTLHFRLDKIETDTPLAVLSIDIPEDVFVGQLASLQNSPDESLWFVGAGDQVFAHLGTEPIPETLAPMSVSRDGKHHRIIKSFEFENQAFYVGKSIPDRLLTEPASRTSFIIFIVGIASLVLALIGATYASMRLTTPIRTLTSNIRRIEQGDMTVSFDSLGNDEFGVLGRQFKLMIERIDDLIQREYRLALENRTNELRALQAQTNPHFLFNALQSIGTLALKGDGKTVYRLITQLSSMMRYTMHPDESMVTLRREVDHLQSYVRLQHVRFPDQFCIEIDVPEELQTLVVPKMILQPLAENFFKHGFERDGSSTANRFSLRIRQIGPELVVHCENSGQKIPNNQLEALQERMEQTTELRYGAEGTGLKNIRDRLMLNYKREAEFMLATPETGGFRIVMRFPAVKEADAS</sequence>
<accession>A0ABT2KUL4</accession>
<evidence type="ECO:0000259" key="13">
    <source>
        <dbReference type="PROSITE" id="PS50885"/>
    </source>
</evidence>
<dbReference type="CDD" id="cd06225">
    <property type="entry name" value="HAMP"/>
    <property type="match status" value="1"/>
</dbReference>
<evidence type="ECO:0000256" key="9">
    <source>
        <dbReference type="ARBA" id="ARBA00022989"/>
    </source>
</evidence>
<evidence type="ECO:0000256" key="10">
    <source>
        <dbReference type="ARBA" id="ARBA00023012"/>
    </source>
</evidence>